<evidence type="ECO:0000313" key="2">
    <source>
        <dbReference type="Proteomes" id="UP001375539"/>
    </source>
</evidence>
<sequence length="276" mass="29087">MPNSAADTVSPPPAGAADGTTVHVDRSWWSWNGAQGGYVAALALTAMRDERAARGQGELPVRALSAHFLAPVDERPLHFSAFALREGRRTSMSSVTAVQGGVPALTGSAVFGRTGHGPVYDGIPAPDVPRPEACPVLALPSSLAAFAARLEIRPATGARPLGGGQQAELLAWMRFADHRPLDAETTVVLADALPPALFALWTEARPVPTAELTVHFTDALDARPADSWALVRIRTEHAGGGWGVDDSTIWSGDGRLLALARQARTIRDGLSAKHPR</sequence>
<reference evidence="1" key="1">
    <citation type="submission" date="2024-03" db="EMBL/GenBank/DDBJ databases">
        <title>Novel Streptomyces species of biotechnological and ecological value are a feature of Machair soil.</title>
        <authorList>
            <person name="Prole J.R."/>
            <person name="Goodfellow M."/>
            <person name="Allenby N."/>
            <person name="Ward A.C."/>
        </authorList>
    </citation>
    <scope>NUCLEOTIDE SEQUENCE</scope>
    <source>
        <strain evidence="1">MS1.AVA.4</strain>
    </source>
</reference>
<protein>
    <submittedName>
        <fullName evidence="1">Thioesterase family protein</fullName>
    </submittedName>
</protein>
<name>A0ACC6QUX8_9ACTN</name>
<comment type="caution">
    <text evidence="1">The sequence shown here is derived from an EMBL/GenBank/DDBJ whole genome shotgun (WGS) entry which is preliminary data.</text>
</comment>
<organism evidence="1 2">
    <name type="scientific">Streptomyces pratisoli</name>
    <dbReference type="NCBI Taxonomy" id="3139917"/>
    <lineage>
        <taxon>Bacteria</taxon>
        <taxon>Bacillati</taxon>
        <taxon>Actinomycetota</taxon>
        <taxon>Actinomycetes</taxon>
        <taxon>Kitasatosporales</taxon>
        <taxon>Streptomycetaceae</taxon>
        <taxon>Streptomyces</taxon>
    </lineage>
</organism>
<accession>A0ACC6QUX8</accession>
<keyword evidence="2" id="KW-1185">Reference proteome</keyword>
<proteinExistence type="predicted"/>
<dbReference type="EMBL" id="JBBKAI010000002">
    <property type="protein sequence ID" value="MEJ8662028.1"/>
    <property type="molecule type" value="Genomic_DNA"/>
</dbReference>
<gene>
    <name evidence="1" type="ORF">WKI58_36975</name>
</gene>
<dbReference type="Proteomes" id="UP001375539">
    <property type="component" value="Unassembled WGS sequence"/>
</dbReference>
<evidence type="ECO:0000313" key="1">
    <source>
        <dbReference type="EMBL" id="MEJ8662028.1"/>
    </source>
</evidence>